<sequence>TKAFAQATSQEFHIHFSKDWHGRGKNKKEIQGLAVEGAHNLGGRVLYIPGMPVFGMENIATELGLSKGSLGTLVSITFKKERN</sequence>
<name>A0A0D0BM54_9AGAR</name>
<accession>A0A0D0BM54</accession>
<organism evidence="1 2">
    <name type="scientific">Collybiopsis luxurians FD-317 M1</name>
    <dbReference type="NCBI Taxonomy" id="944289"/>
    <lineage>
        <taxon>Eukaryota</taxon>
        <taxon>Fungi</taxon>
        <taxon>Dikarya</taxon>
        <taxon>Basidiomycota</taxon>
        <taxon>Agaricomycotina</taxon>
        <taxon>Agaricomycetes</taxon>
        <taxon>Agaricomycetidae</taxon>
        <taxon>Agaricales</taxon>
        <taxon>Marasmiineae</taxon>
        <taxon>Omphalotaceae</taxon>
        <taxon>Collybiopsis</taxon>
        <taxon>Collybiopsis luxurians</taxon>
    </lineage>
</organism>
<evidence type="ECO:0000313" key="2">
    <source>
        <dbReference type="Proteomes" id="UP000053593"/>
    </source>
</evidence>
<gene>
    <name evidence="1" type="ORF">GYMLUDRAFT_174987</name>
</gene>
<keyword evidence="2" id="KW-1185">Reference proteome</keyword>
<reference evidence="1 2" key="1">
    <citation type="submission" date="2014-04" db="EMBL/GenBank/DDBJ databases">
        <title>Evolutionary Origins and Diversification of the Mycorrhizal Mutualists.</title>
        <authorList>
            <consortium name="DOE Joint Genome Institute"/>
            <consortium name="Mycorrhizal Genomics Consortium"/>
            <person name="Kohler A."/>
            <person name="Kuo A."/>
            <person name="Nagy L.G."/>
            <person name="Floudas D."/>
            <person name="Copeland A."/>
            <person name="Barry K.W."/>
            <person name="Cichocki N."/>
            <person name="Veneault-Fourrey C."/>
            <person name="LaButti K."/>
            <person name="Lindquist E.A."/>
            <person name="Lipzen A."/>
            <person name="Lundell T."/>
            <person name="Morin E."/>
            <person name="Murat C."/>
            <person name="Riley R."/>
            <person name="Ohm R."/>
            <person name="Sun H."/>
            <person name="Tunlid A."/>
            <person name="Henrissat B."/>
            <person name="Grigoriev I.V."/>
            <person name="Hibbett D.S."/>
            <person name="Martin F."/>
        </authorList>
    </citation>
    <scope>NUCLEOTIDE SEQUENCE [LARGE SCALE GENOMIC DNA]</scope>
    <source>
        <strain evidence="1 2">FD-317 M1</strain>
    </source>
</reference>
<protein>
    <submittedName>
        <fullName evidence="1">Uncharacterized protein</fullName>
    </submittedName>
</protein>
<dbReference type="AlphaFoldDB" id="A0A0D0BM54"/>
<dbReference type="HOGENOM" id="CLU_167283_0_0_1"/>
<feature type="non-terminal residue" evidence="1">
    <location>
        <position position="1"/>
    </location>
</feature>
<evidence type="ECO:0000313" key="1">
    <source>
        <dbReference type="EMBL" id="KIK55921.1"/>
    </source>
</evidence>
<dbReference type="Proteomes" id="UP000053593">
    <property type="component" value="Unassembled WGS sequence"/>
</dbReference>
<dbReference type="EMBL" id="KN834802">
    <property type="protein sequence ID" value="KIK55921.1"/>
    <property type="molecule type" value="Genomic_DNA"/>
</dbReference>
<proteinExistence type="predicted"/>